<dbReference type="GO" id="GO:0005737">
    <property type="term" value="C:cytoplasm"/>
    <property type="evidence" value="ECO:0007669"/>
    <property type="project" value="UniProtKB-SubCell"/>
</dbReference>
<organism evidence="7 8">
    <name type="scientific">Candidatus Taylorbacteria bacterium RIFCSPHIGHO2_12_FULL_45_16</name>
    <dbReference type="NCBI Taxonomy" id="1802315"/>
    <lineage>
        <taxon>Bacteria</taxon>
        <taxon>Candidatus Tayloriibacteriota</taxon>
    </lineage>
</organism>
<evidence type="ECO:0000256" key="6">
    <source>
        <dbReference type="HAMAP-Rule" id="MF_02207"/>
    </source>
</evidence>
<dbReference type="NCBIfam" id="NF010539">
    <property type="entry name" value="PRK13927.1"/>
    <property type="match status" value="1"/>
</dbReference>
<dbReference type="NCBIfam" id="TIGR00904">
    <property type="entry name" value="mreB"/>
    <property type="match status" value="1"/>
</dbReference>
<dbReference type="Proteomes" id="UP000178089">
    <property type="component" value="Unassembled WGS sequence"/>
</dbReference>
<evidence type="ECO:0000256" key="3">
    <source>
        <dbReference type="ARBA" id="ARBA00022840"/>
    </source>
</evidence>
<evidence type="ECO:0000256" key="2">
    <source>
        <dbReference type="ARBA" id="ARBA00022741"/>
    </source>
</evidence>
<feature type="binding site" evidence="6">
    <location>
        <begin position="24"/>
        <end position="26"/>
    </location>
    <ligand>
        <name>ATP</name>
        <dbReference type="ChEBI" id="CHEBI:30616"/>
    </ligand>
</feature>
<comment type="caution">
    <text evidence="7">The sequence shown here is derived from an EMBL/GenBank/DDBJ whole genome shotgun (WGS) entry which is preliminary data.</text>
</comment>
<keyword evidence="2 6" id="KW-0547">Nucleotide-binding</keyword>
<gene>
    <name evidence="6" type="primary">mreB</name>
    <name evidence="7" type="ORF">A3F51_01105</name>
</gene>
<evidence type="ECO:0000313" key="7">
    <source>
        <dbReference type="EMBL" id="OHA29194.1"/>
    </source>
</evidence>
<comment type="subcellular location">
    <subcellularLocation>
        <location evidence="6">Cytoplasm</location>
    </subcellularLocation>
    <text evidence="6">Membrane-associated.</text>
</comment>
<dbReference type="EMBL" id="MHRT01000005">
    <property type="protein sequence ID" value="OHA29194.1"/>
    <property type="molecule type" value="Genomic_DNA"/>
</dbReference>
<evidence type="ECO:0000256" key="5">
    <source>
        <dbReference type="ARBA" id="ARBA00023458"/>
    </source>
</evidence>
<proteinExistence type="inferred from homology"/>
<dbReference type="PANTHER" id="PTHR42749">
    <property type="entry name" value="CELL SHAPE-DETERMINING PROTEIN MREB"/>
    <property type="match status" value="1"/>
</dbReference>
<dbReference type="AlphaFoldDB" id="A0A1G2MZD0"/>
<dbReference type="Gene3D" id="3.30.420.40">
    <property type="match status" value="2"/>
</dbReference>
<dbReference type="InterPro" id="IPR004753">
    <property type="entry name" value="MreB"/>
</dbReference>
<feature type="binding site" evidence="6">
    <location>
        <begin position="218"/>
        <end position="221"/>
    </location>
    <ligand>
        <name>ATP</name>
        <dbReference type="ChEBI" id="CHEBI:30616"/>
    </ligand>
</feature>
<sequence length="355" mass="38193">MTFKERKDQLFSRFSNDIGIDLGTANTLVYVRGKGIVVNEPSVVAVNQKTGQVVAVGQVAKDMLGRTPAHIVAVRPLVEGVISDFEVTEEMLSYLMQRAGEFMPKKFLGPRVVVGVPSSVTNVEVRAVRDATKNAGAREVYIVEQPMAGAIGIRLPIHDPVGSMIIDIGGGTTDIAVISLGGIVRSKNIKVAGDKLNNDIISYIRNEFKILIGETTAEQVKKDVGTVISGEPHETTIRGRDLITGLPREVIITDSDIREAIGQSIDLLLEAAKEVLEITPPEILSDVMKRGIHLVGGGALINGLDALLFEMLNIPITIAEDPLTATARGAGIILEDLEKYRSVLIESEDDIPSNS</sequence>
<keyword evidence="1 6" id="KW-0963">Cytoplasm</keyword>
<dbReference type="InterPro" id="IPR043129">
    <property type="entry name" value="ATPase_NBD"/>
</dbReference>
<keyword evidence="3 6" id="KW-0067">ATP-binding</keyword>
<dbReference type="STRING" id="1802315.A3F51_01105"/>
<dbReference type="HAMAP" id="MF_02207">
    <property type="entry name" value="MreB"/>
    <property type="match status" value="1"/>
</dbReference>
<dbReference type="CDD" id="cd10225">
    <property type="entry name" value="ASKHA_NBD_MreB-like"/>
    <property type="match status" value="1"/>
</dbReference>
<evidence type="ECO:0000256" key="4">
    <source>
        <dbReference type="ARBA" id="ARBA00022960"/>
    </source>
</evidence>
<comment type="function">
    <text evidence="6">Forms membrane-associated dynamic filaments that are essential for cell shape determination. Acts by regulating cell wall synthesis and cell elongation, and thus cell shape. A feedback loop between cell geometry and MreB localization may maintain elongated cell shape by targeting cell wall growth to regions of negative cell wall curvature.</text>
</comment>
<accession>A0A1G2MZD0</accession>
<dbReference type="GO" id="GO:0008360">
    <property type="term" value="P:regulation of cell shape"/>
    <property type="evidence" value="ECO:0007669"/>
    <property type="project" value="UniProtKB-UniRule"/>
</dbReference>
<dbReference type="GO" id="GO:0005524">
    <property type="term" value="F:ATP binding"/>
    <property type="evidence" value="ECO:0007669"/>
    <property type="project" value="UniProtKB-KW"/>
</dbReference>
<dbReference type="InterPro" id="IPR056546">
    <property type="entry name" value="MreB_MamK-like"/>
</dbReference>
<dbReference type="PANTHER" id="PTHR42749:SF1">
    <property type="entry name" value="CELL SHAPE-DETERMINING PROTEIN MREB"/>
    <property type="match status" value="1"/>
</dbReference>
<protein>
    <recommendedName>
        <fullName evidence="6">Cell shape-determining protein MreB</fullName>
    </recommendedName>
</protein>
<keyword evidence="4 6" id="KW-0133">Cell shape</keyword>
<dbReference type="Pfam" id="PF06723">
    <property type="entry name" value="MreB_Mbl"/>
    <property type="match status" value="1"/>
</dbReference>
<feature type="binding site" evidence="6">
    <location>
        <begin position="170"/>
        <end position="172"/>
    </location>
    <ligand>
        <name>ATP</name>
        <dbReference type="ChEBI" id="CHEBI:30616"/>
    </ligand>
</feature>
<dbReference type="SUPFAM" id="SSF53067">
    <property type="entry name" value="Actin-like ATPase domain"/>
    <property type="match status" value="2"/>
</dbReference>
<evidence type="ECO:0000313" key="8">
    <source>
        <dbReference type="Proteomes" id="UP000178089"/>
    </source>
</evidence>
<evidence type="ECO:0000256" key="1">
    <source>
        <dbReference type="ARBA" id="ARBA00022490"/>
    </source>
</evidence>
<comment type="subunit">
    <text evidence="6">Forms polymers.</text>
</comment>
<feature type="binding site" evidence="6">
    <location>
        <begin position="297"/>
        <end position="300"/>
    </location>
    <ligand>
        <name>ATP</name>
        <dbReference type="ChEBI" id="CHEBI:30616"/>
    </ligand>
</feature>
<dbReference type="PRINTS" id="PR01652">
    <property type="entry name" value="SHAPEPROTEIN"/>
</dbReference>
<name>A0A1G2MZD0_9BACT</name>
<dbReference type="GO" id="GO:0000902">
    <property type="term" value="P:cell morphogenesis"/>
    <property type="evidence" value="ECO:0007669"/>
    <property type="project" value="InterPro"/>
</dbReference>
<reference evidence="7 8" key="1">
    <citation type="journal article" date="2016" name="Nat. Commun.">
        <title>Thousands of microbial genomes shed light on interconnected biogeochemical processes in an aquifer system.</title>
        <authorList>
            <person name="Anantharaman K."/>
            <person name="Brown C.T."/>
            <person name="Hug L.A."/>
            <person name="Sharon I."/>
            <person name="Castelle C.J."/>
            <person name="Probst A.J."/>
            <person name="Thomas B.C."/>
            <person name="Singh A."/>
            <person name="Wilkins M.J."/>
            <person name="Karaoz U."/>
            <person name="Brodie E.L."/>
            <person name="Williams K.H."/>
            <person name="Hubbard S.S."/>
            <person name="Banfield J.F."/>
        </authorList>
    </citation>
    <scope>NUCLEOTIDE SEQUENCE [LARGE SCALE GENOMIC DNA]</scope>
</reference>
<comment type="similarity">
    <text evidence="5 6">Belongs to the FtsA/MreB family.</text>
</comment>